<dbReference type="HOGENOM" id="CLU_000181_10_0_9"/>
<keyword evidence="2" id="KW-0547">Nucleotide-binding</keyword>
<keyword evidence="3" id="KW-1185">Reference proteome</keyword>
<dbReference type="Proteomes" id="UP000007177">
    <property type="component" value="Chromosome"/>
</dbReference>
<gene>
    <name evidence="2" type="ordered locus">Awo_c11620</name>
</gene>
<reference evidence="3" key="1">
    <citation type="submission" date="2011-07" db="EMBL/GenBank/DDBJ databases">
        <title>Complete genome sequence of Acetobacterium woodii.</title>
        <authorList>
            <person name="Poehlein A."/>
            <person name="Schmidt S."/>
            <person name="Kaster A.-K."/>
            <person name="Goenrich M."/>
            <person name="Vollmers J."/>
            <person name="Thuermer A."/>
            <person name="Gottschalk G."/>
            <person name="Thauer R.K."/>
            <person name="Daniel R."/>
            <person name="Mueller V."/>
        </authorList>
    </citation>
    <scope>NUCLEOTIDE SEQUENCE [LARGE SCALE GENOMIC DNA]</scope>
    <source>
        <strain evidence="3">ATCC 29683 / DSM 1030 / JCM 2381 / KCTC 1655 / WB1</strain>
    </source>
</reference>
<dbReference type="KEGG" id="awo:Awo_c11620"/>
<keyword evidence="2" id="KW-0378">Hydrolase</keyword>
<keyword evidence="2" id="KW-0347">Helicase</keyword>
<feature type="compositionally biased region" description="Acidic residues" evidence="1">
    <location>
        <begin position="262"/>
        <end position="272"/>
    </location>
</feature>
<feature type="compositionally biased region" description="Basic and acidic residues" evidence="1">
    <location>
        <begin position="249"/>
        <end position="258"/>
    </location>
</feature>
<dbReference type="GO" id="GO:0004386">
    <property type="term" value="F:helicase activity"/>
    <property type="evidence" value="ECO:0007669"/>
    <property type="project" value="UniProtKB-KW"/>
</dbReference>
<dbReference type="eggNOG" id="COG0553">
    <property type="taxonomic scope" value="Bacteria"/>
</dbReference>
<dbReference type="EMBL" id="CP002987">
    <property type="protein sequence ID" value="AFA47946.1"/>
    <property type="molecule type" value="Genomic_DNA"/>
</dbReference>
<dbReference type="RefSeq" id="WP_014355549.1">
    <property type="nucleotide sequence ID" value="NC_016894.1"/>
</dbReference>
<evidence type="ECO:0000256" key="1">
    <source>
        <dbReference type="SAM" id="MobiDB-lite"/>
    </source>
</evidence>
<feature type="compositionally biased region" description="Polar residues" evidence="1">
    <location>
        <begin position="234"/>
        <end position="244"/>
    </location>
</feature>
<dbReference type="OrthoDB" id="9815272at2"/>
<dbReference type="AlphaFoldDB" id="H6LDH4"/>
<protein>
    <submittedName>
        <fullName evidence="2">Helicase</fullName>
    </submittedName>
</protein>
<organism evidence="2 3">
    <name type="scientific">Acetobacterium woodii (strain ATCC 29683 / DSM 1030 / JCM 2381 / KCTC 1655 / WB1)</name>
    <dbReference type="NCBI Taxonomy" id="931626"/>
    <lineage>
        <taxon>Bacteria</taxon>
        <taxon>Bacillati</taxon>
        <taxon>Bacillota</taxon>
        <taxon>Clostridia</taxon>
        <taxon>Eubacteriales</taxon>
        <taxon>Eubacteriaceae</taxon>
        <taxon>Acetobacterium</taxon>
    </lineage>
</organism>
<accession>H6LDH4</accession>
<feature type="region of interest" description="Disordered" evidence="1">
    <location>
        <begin position="234"/>
        <end position="272"/>
    </location>
</feature>
<dbReference type="STRING" id="931626.Awo_c11620"/>
<keyword evidence="2" id="KW-0067">ATP-binding</keyword>
<evidence type="ECO:0000313" key="2">
    <source>
        <dbReference type="EMBL" id="AFA47946.1"/>
    </source>
</evidence>
<evidence type="ECO:0000313" key="3">
    <source>
        <dbReference type="Proteomes" id="UP000007177"/>
    </source>
</evidence>
<proteinExistence type="predicted"/>
<reference evidence="2 3" key="2">
    <citation type="journal article" date="2012" name="PLoS ONE">
        <title>An ancient pathway combining carbon dioxide fixation with the generation and utilization of a sodium ion gradient for ATP synthesis.</title>
        <authorList>
            <person name="Poehlein A."/>
            <person name="Schmidt S."/>
            <person name="Kaster A.K."/>
            <person name="Goenrich M."/>
            <person name="Vollmers J."/>
            <person name="Thurmer A."/>
            <person name="Bertsch J."/>
            <person name="Schuchmann K."/>
            <person name="Voigt B."/>
            <person name="Hecker M."/>
            <person name="Daniel R."/>
            <person name="Thauer R.K."/>
            <person name="Gottschalk G."/>
            <person name="Muller V."/>
        </authorList>
    </citation>
    <scope>NUCLEOTIDE SEQUENCE [LARGE SCALE GENOMIC DNA]</scope>
    <source>
        <strain evidence="3">ATCC 29683 / DSM 1030 / JCM 2381 / KCTC 1655 / WB1</strain>
    </source>
</reference>
<sequence length="272" mass="30875">MTSKLPGRSCDDVDEQALSYAEVKALATGNPLIKEKMDLDVKVSKLKLIKANFASQRYRLEDNILKAYPRAISVQTEQKSALIEDMKLYESKQPTKDHFEMTIGNVFHTDKKEAGNAILEAVKKLKDDKPRAIGQYAGFKMAAKYAGFDGVDLYLKNQATHTVHLGTDPLGNITRIGHVLDSIPEQIKKCGMNIKDTLERLENARDEVKKPFPQEQELNDYLLRLNELNTMLSIEQSEPTQGSQENEDNLDKELREDMEMNAIDEGEWDLEQ</sequence>
<name>H6LDH4_ACEWD</name>